<proteinExistence type="predicted"/>
<organism evidence="1 2">
    <name type="scientific">Methylocella tundrae</name>
    <dbReference type="NCBI Taxonomy" id="227605"/>
    <lineage>
        <taxon>Bacteria</taxon>
        <taxon>Pseudomonadati</taxon>
        <taxon>Pseudomonadota</taxon>
        <taxon>Alphaproteobacteria</taxon>
        <taxon>Hyphomicrobiales</taxon>
        <taxon>Beijerinckiaceae</taxon>
        <taxon>Methylocella</taxon>
    </lineage>
</organism>
<accession>A0A4U8Z3V9</accession>
<reference evidence="1 2" key="1">
    <citation type="submission" date="2019-03" db="EMBL/GenBank/DDBJ databases">
        <authorList>
            <person name="Kox A.R. M."/>
        </authorList>
    </citation>
    <scope>NUCLEOTIDE SEQUENCE [LARGE SCALE GENOMIC DNA]</scope>
    <source>
        <strain evidence="1">MTUNDRAET4 annotated genome</strain>
    </source>
</reference>
<sequence>MIVALAAQCDATLSRFRSLSPSHIGAAKANYGQSGRGLALPGPRPLDGSNVVAAARSRRIRSFEAALETAMTKRTACRPR</sequence>
<gene>
    <name evidence="1" type="ORF">MTUNDRAET4_3237</name>
</gene>
<protein>
    <submittedName>
        <fullName evidence="1">Uncharacterized protein</fullName>
    </submittedName>
</protein>
<dbReference type="Proteomes" id="UP000294360">
    <property type="component" value="Chromosome"/>
</dbReference>
<dbReference type="AlphaFoldDB" id="A0A4U8Z3V9"/>
<evidence type="ECO:0000313" key="2">
    <source>
        <dbReference type="Proteomes" id="UP000294360"/>
    </source>
</evidence>
<dbReference type="EMBL" id="LR536450">
    <property type="protein sequence ID" value="VFU10124.1"/>
    <property type="molecule type" value="Genomic_DNA"/>
</dbReference>
<name>A0A4U8Z3V9_METTU</name>
<dbReference type="KEGG" id="mtun:MTUNDRAET4_3237"/>
<evidence type="ECO:0000313" key="1">
    <source>
        <dbReference type="EMBL" id="VFU10124.1"/>
    </source>
</evidence>